<evidence type="ECO:0000259" key="7">
    <source>
        <dbReference type="PROSITE" id="PS51918"/>
    </source>
</evidence>
<dbReference type="GO" id="GO:0031419">
    <property type="term" value="F:cobalamin binding"/>
    <property type="evidence" value="ECO:0007669"/>
    <property type="project" value="InterPro"/>
</dbReference>
<feature type="domain" description="B12-binding" evidence="6">
    <location>
        <begin position="21"/>
        <end position="155"/>
    </location>
</feature>
<evidence type="ECO:0000313" key="8">
    <source>
        <dbReference type="EMBL" id="ASJ06962.1"/>
    </source>
</evidence>
<dbReference type="SUPFAM" id="SSF102114">
    <property type="entry name" value="Radical SAM enzymes"/>
    <property type="match status" value="1"/>
</dbReference>
<evidence type="ECO:0000256" key="2">
    <source>
        <dbReference type="ARBA" id="ARBA00022691"/>
    </source>
</evidence>
<dbReference type="InterPro" id="IPR006158">
    <property type="entry name" value="Cobalamin-bd"/>
</dbReference>
<dbReference type="InterPro" id="IPR058240">
    <property type="entry name" value="rSAM_sf"/>
</dbReference>
<dbReference type="Proteomes" id="UP000197418">
    <property type="component" value="Chromosome"/>
</dbReference>
<comment type="cofactor">
    <cofactor evidence="1">
        <name>[4Fe-4S] cluster</name>
        <dbReference type="ChEBI" id="CHEBI:49883"/>
    </cofactor>
</comment>
<evidence type="ECO:0000256" key="1">
    <source>
        <dbReference type="ARBA" id="ARBA00001966"/>
    </source>
</evidence>
<dbReference type="SMART" id="SM00729">
    <property type="entry name" value="Elp3"/>
    <property type="match status" value="1"/>
</dbReference>
<dbReference type="PANTHER" id="PTHR43409">
    <property type="entry name" value="ANAEROBIC MAGNESIUM-PROTOPORPHYRIN IX MONOMETHYL ESTER CYCLASE-RELATED"/>
    <property type="match status" value="1"/>
</dbReference>
<dbReference type="GO" id="GO:0005829">
    <property type="term" value="C:cytosol"/>
    <property type="evidence" value="ECO:0007669"/>
    <property type="project" value="TreeGrafter"/>
</dbReference>
<evidence type="ECO:0000256" key="4">
    <source>
        <dbReference type="ARBA" id="ARBA00023004"/>
    </source>
</evidence>
<dbReference type="InterPro" id="IPR007197">
    <property type="entry name" value="rSAM"/>
</dbReference>
<dbReference type="SFLD" id="SFLDG01123">
    <property type="entry name" value="methyltransferase_(Class_B)"/>
    <property type="match status" value="1"/>
</dbReference>
<feature type="domain" description="Radical SAM core" evidence="7">
    <location>
        <begin position="202"/>
        <end position="429"/>
    </location>
</feature>
<dbReference type="Pfam" id="PF04055">
    <property type="entry name" value="Radical_SAM"/>
    <property type="match status" value="1"/>
</dbReference>
<keyword evidence="5" id="KW-0411">Iron-sulfur</keyword>
<keyword evidence="9" id="KW-1185">Reference proteome</keyword>
<dbReference type="Gene3D" id="3.40.50.280">
    <property type="entry name" value="Cobalamin-binding domain"/>
    <property type="match status" value="1"/>
</dbReference>
<protein>
    <submittedName>
        <fullName evidence="8">Uncharacterized protein</fullName>
    </submittedName>
</protein>
<dbReference type="InterPro" id="IPR034466">
    <property type="entry name" value="Methyltransferase_Class_B"/>
</dbReference>
<dbReference type="GO" id="GO:0003824">
    <property type="term" value="F:catalytic activity"/>
    <property type="evidence" value="ECO:0007669"/>
    <property type="project" value="InterPro"/>
</dbReference>
<evidence type="ECO:0000313" key="9">
    <source>
        <dbReference type="Proteomes" id="UP000197418"/>
    </source>
</evidence>
<accession>A0A218P856</accession>
<name>A0A218P856_9EURY</name>
<dbReference type="OrthoDB" id="2305at2157"/>
<sequence>MKVFMFNPPTGLYIRGEDRCQVPVKGLTATAPRPPIDFAQIAGILKEWYGVRDIYIKDYPVEGGTFKDLYADFNRIQPDYVIISTTTPTILKDAQLVKQLKEDFPETIFVLKGAHFYTTGEDIISRYQVDFAVYGETDIVASELIGKLENGVSPYNIRGIIFYDHNAQRAVRTPPREFFEPLDDLPFPDRSLLRNELYIRPDTGEPQTTIQSHRGCPFKCTYCLSRVVYGNKVRFRSPQNVVDEIEHVYEKFGIRNFFFRADTFTINKKWVIELSKEIIERGLHEKIQWVTNSRVDTIDEERVKWMKKAGCWLVSLGIESGNQEILNRIKKGITLDQARNAVKILKEHGIKTYLFFMLGFPWESRKEVEETIQFAKELDGDFYEFHVLVPFPGTEIYDEIVKLGLLVVDDLTGYDHSKPAIRTLHLTPEEIEELRERAIRETYLSTRYLKKKAIEMLKQPRLILPYAKYGLRLLKL</sequence>
<dbReference type="PROSITE" id="PS51332">
    <property type="entry name" value="B12_BINDING"/>
    <property type="match status" value="1"/>
</dbReference>
<dbReference type="GO" id="GO:0051539">
    <property type="term" value="F:4 iron, 4 sulfur cluster binding"/>
    <property type="evidence" value="ECO:0007669"/>
    <property type="project" value="UniProtKB-KW"/>
</dbReference>
<dbReference type="PROSITE" id="PS51918">
    <property type="entry name" value="RADICAL_SAM"/>
    <property type="match status" value="1"/>
</dbReference>
<gene>
    <name evidence="8" type="ORF">A3L08_06310</name>
</gene>
<reference evidence="8 9" key="1">
    <citation type="submission" date="2016-04" db="EMBL/GenBank/DDBJ databases">
        <title>Complete genome sequence of Thermococcus pacificus type strain P4.</title>
        <authorList>
            <person name="Oger P.M."/>
        </authorList>
    </citation>
    <scope>NUCLEOTIDE SEQUENCE [LARGE SCALE GENOMIC DNA]</scope>
    <source>
        <strain evidence="8 9">P-4</strain>
    </source>
</reference>
<dbReference type="PANTHER" id="PTHR43409:SF16">
    <property type="entry name" value="SLR0320 PROTEIN"/>
    <property type="match status" value="1"/>
</dbReference>
<dbReference type="InterPro" id="IPR023404">
    <property type="entry name" value="rSAM_horseshoe"/>
</dbReference>
<dbReference type="Pfam" id="PF02310">
    <property type="entry name" value="B12-binding"/>
    <property type="match status" value="1"/>
</dbReference>
<keyword evidence="3" id="KW-0479">Metal-binding</keyword>
<keyword evidence="2" id="KW-0949">S-adenosyl-L-methionine</keyword>
<dbReference type="RefSeq" id="WP_198362097.1">
    <property type="nucleotide sequence ID" value="NZ_CP015102.1"/>
</dbReference>
<dbReference type="SFLD" id="SFLDS00029">
    <property type="entry name" value="Radical_SAM"/>
    <property type="match status" value="1"/>
</dbReference>
<dbReference type="Gene3D" id="3.80.30.20">
    <property type="entry name" value="tm_1862 like domain"/>
    <property type="match status" value="1"/>
</dbReference>
<dbReference type="CDD" id="cd01335">
    <property type="entry name" value="Radical_SAM"/>
    <property type="match status" value="1"/>
</dbReference>
<dbReference type="GO" id="GO:0046872">
    <property type="term" value="F:metal ion binding"/>
    <property type="evidence" value="ECO:0007669"/>
    <property type="project" value="UniProtKB-KW"/>
</dbReference>
<dbReference type="AlphaFoldDB" id="A0A218P856"/>
<dbReference type="EMBL" id="CP015102">
    <property type="protein sequence ID" value="ASJ06962.1"/>
    <property type="molecule type" value="Genomic_DNA"/>
</dbReference>
<evidence type="ECO:0000256" key="3">
    <source>
        <dbReference type="ARBA" id="ARBA00022723"/>
    </source>
</evidence>
<organism evidence="8 9">
    <name type="scientific">Thermococcus pacificus</name>
    <dbReference type="NCBI Taxonomy" id="71998"/>
    <lineage>
        <taxon>Archaea</taxon>
        <taxon>Methanobacteriati</taxon>
        <taxon>Methanobacteriota</taxon>
        <taxon>Thermococci</taxon>
        <taxon>Thermococcales</taxon>
        <taxon>Thermococcaceae</taxon>
        <taxon>Thermococcus</taxon>
    </lineage>
</organism>
<dbReference type="KEGG" id="tpaf:A3L08_06310"/>
<evidence type="ECO:0000259" key="6">
    <source>
        <dbReference type="PROSITE" id="PS51332"/>
    </source>
</evidence>
<dbReference type="InterPro" id="IPR051198">
    <property type="entry name" value="BchE-like"/>
</dbReference>
<evidence type="ECO:0000256" key="5">
    <source>
        <dbReference type="ARBA" id="ARBA00023014"/>
    </source>
</evidence>
<dbReference type="InterPro" id="IPR006638">
    <property type="entry name" value="Elp3/MiaA/NifB-like_rSAM"/>
</dbReference>
<keyword evidence="4" id="KW-0408">Iron</keyword>
<dbReference type="GeneID" id="33315865"/>
<proteinExistence type="predicted"/>
<dbReference type="SFLD" id="SFLDG01082">
    <property type="entry name" value="B12-binding_domain_containing"/>
    <property type="match status" value="1"/>
</dbReference>